<dbReference type="RefSeq" id="WP_013840953.1">
    <property type="nucleotide sequence ID" value="NC_015589.1"/>
</dbReference>
<dbReference type="PANTHER" id="PTHR33542">
    <property type="entry name" value="SIROHYDROCHLORIN FERROCHELATASE, CHLOROPLASTIC"/>
    <property type="match status" value="1"/>
</dbReference>
<organism evidence="3 4">
    <name type="scientific">Desulforamulus ruminis (strain ATCC 23193 / DSM 2154 / NCIMB 8452 / DL)</name>
    <name type="common">Desulfotomaculum ruminis</name>
    <dbReference type="NCBI Taxonomy" id="696281"/>
    <lineage>
        <taxon>Bacteria</taxon>
        <taxon>Bacillati</taxon>
        <taxon>Bacillota</taxon>
        <taxon>Clostridia</taxon>
        <taxon>Eubacteriales</taxon>
        <taxon>Peptococcaceae</taxon>
        <taxon>Desulforamulus</taxon>
    </lineage>
</organism>
<reference evidence="3 4" key="2">
    <citation type="journal article" date="2012" name="Stand. Genomic Sci.">
        <title>Complete genome sequence of the sulfate-reducing firmicute Desulfotomaculum ruminis type strain (DL(T)).</title>
        <authorList>
            <person name="Spring S."/>
            <person name="Visser M."/>
            <person name="Lu M."/>
            <person name="Copeland A."/>
            <person name="Lapidus A."/>
            <person name="Lucas S."/>
            <person name="Cheng J.F."/>
            <person name="Han C."/>
            <person name="Tapia R."/>
            <person name="Goodwin L.A."/>
            <person name="Pitluck S."/>
            <person name="Ivanova N."/>
            <person name="Land M."/>
            <person name="Hauser L."/>
            <person name="Larimer F."/>
            <person name="Rohde M."/>
            <person name="Goker M."/>
            <person name="Detter J.C."/>
            <person name="Kyrpides N.C."/>
            <person name="Woyke T."/>
            <person name="Schaap P.J."/>
            <person name="Plugge C.M."/>
            <person name="Muyzer G."/>
            <person name="Kuever J."/>
            <person name="Pereira I.A."/>
            <person name="Parshina S.N."/>
            <person name="Bernier-Latmani R."/>
            <person name="Stams A.J."/>
            <person name="Klenk H.P."/>
        </authorList>
    </citation>
    <scope>NUCLEOTIDE SEQUENCE [LARGE SCALE GENOMIC DNA]</scope>
    <source>
        <strain evidence="4">ATCC 23193 / DSM 2154 / NCIB 8452 / DL</strain>
    </source>
</reference>
<evidence type="ECO:0000313" key="4">
    <source>
        <dbReference type="Proteomes" id="UP000009234"/>
    </source>
</evidence>
<evidence type="ECO:0000256" key="2">
    <source>
        <dbReference type="ARBA" id="ARBA00023239"/>
    </source>
</evidence>
<dbReference type="Pfam" id="PF01903">
    <property type="entry name" value="CbiX"/>
    <property type="match status" value="1"/>
</dbReference>
<protein>
    <submittedName>
        <fullName evidence="3">Cobalamin (Vitamin B12) biosynthesis CbiX protein</fullName>
    </submittedName>
</protein>
<dbReference type="CDD" id="cd03416">
    <property type="entry name" value="CbiX_SirB_N"/>
    <property type="match status" value="1"/>
</dbReference>
<gene>
    <name evidence="3" type="ordered locus">Desru_0906</name>
</gene>
<keyword evidence="4" id="KW-1185">Reference proteome</keyword>
<proteinExistence type="predicted"/>
<keyword evidence="1" id="KW-0479">Metal-binding</keyword>
<dbReference type="Gene3D" id="3.40.50.1400">
    <property type="match status" value="1"/>
</dbReference>
<name>F6DJW8_DESRL</name>
<dbReference type="HOGENOM" id="CLU_065901_2_0_9"/>
<accession>F6DJW8</accession>
<keyword evidence="2" id="KW-0456">Lyase</keyword>
<evidence type="ECO:0000313" key="3">
    <source>
        <dbReference type="EMBL" id="AEG59182.1"/>
    </source>
</evidence>
<sequence>MEGVIILGHGSRRPEANQEIRDIAEQVKMRTGDVIYETCFLQFGQPALSEGIQRMVASGVEKITVIPLLLAVGNHIQVELPRLLRQQKELYPGLTLLLAPHLGADSRIVEIVMDRMKQGSEI</sequence>
<dbReference type="GO" id="GO:0046872">
    <property type="term" value="F:metal ion binding"/>
    <property type="evidence" value="ECO:0007669"/>
    <property type="project" value="UniProtKB-KW"/>
</dbReference>
<dbReference type="STRING" id="696281.Desru_0906"/>
<dbReference type="Proteomes" id="UP000009234">
    <property type="component" value="Chromosome"/>
</dbReference>
<dbReference type="eggNOG" id="COG2138">
    <property type="taxonomic scope" value="Bacteria"/>
</dbReference>
<evidence type="ECO:0000256" key="1">
    <source>
        <dbReference type="ARBA" id="ARBA00022723"/>
    </source>
</evidence>
<dbReference type="AlphaFoldDB" id="F6DJW8"/>
<dbReference type="EMBL" id="CP002780">
    <property type="protein sequence ID" value="AEG59182.1"/>
    <property type="molecule type" value="Genomic_DNA"/>
</dbReference>
<reference evidence="4" key="1">
    <citation type="submission" date="2011-05" db="EMBL/GenBank/DDBJ databases">
        <title>Complete sequence of Desulfotomaculum ruminis DSM 2154.</title>
        <authorList>
            <person name="Lucas S."/>
            <person name="Copeland A."/>
            <person name="Lapidus A."/>
            <person name="Cheng J.-F."/>
            <person name="Goodwin L."/>
            <person name="Pitluck S."/>
            <person name="Lu M."/>
            <person name="Detter J.C."/>
            <person name="Han C."/>
            <person name="Tapia R."/>
            <person name="Land M."/>
            <person name="Hauser L."/>
            <person name="Kyrpides N."/>
            <person name="Ivanova N."/>
            <person name="Mikhailova N."/>
            <person name="Pagani I."/>
            <person name="Stams A.J.M."/>
            <person name="Plugge C.M."/>
            <person name="Muyzer G."/>
            <person name="Kuever J."/>
            <person name="Parshina S.N."/>
            <person name="Ivanova A.E."/>
            <person name="Nazina T.N."/>
            <person name="Brambilla E."/>
            <person name="Spring S."/>
            <person name="Klenk H.-P."/>
            <person name="Woyke T."/>
        </authorList>
    </citation>
    <scope>NUCLEOTIDE SEQUENCE [LARGE SCALE GENOMIC DNA]</scope>
    <source>
        <strain evidence="4">ATCC 23193 / DSM 2154 / NCIB 8452 / DL</strain>
    </source>
</reference>
<dbReference type="SUPFAM" id="SSF53800">
    <property type="entry name" value="Chelatase"/>
    <property type="match status" value="1"/>
</dbReference>
<dbReference type="InterPro" id="IPR050963">
    <property type="entry name" value="Sirohydro_Cobaltochel/CbiX"/>
</dbReference>
<dbReference type="PANTHER" id="PTHR33542:SF3">
    <property type="entry name" value="SIROHYDROCHLORIN FERROCHELATASE, CHLOROPLASTIC"/>
    <property type="match status" value="1"/>
</dbReference>
<dbReference type="KEGG" id="dru:Desru_0906"/>
<dbReference type="InterPro" id="IPR002762">
    <property type="entry name" value="CbiX-like"/>
</dbReference>
<dbReference type="GO" id="GO:0016829">
    <property type="term" value="F:lyase activity"/>
    <property type="evidence" value="ECO:0007669"/>
    <property type="project" value="UniProtKB-KW"/>
</dbReference>